<dbReference type="SUPFAM" id="SSF54523">
    <property type="entry name" value="Pili subunits"/>
    <property type="match status" value="1"/>
</dbReference>
<evidence type="ECO:0000313" key="3">
    <source>
        <dbReference type="Proteomes" id="UP001606303"/>
    </source>
</evidence>
<dbReference type="RefSeq" id="WP_394387241.1">
    <property type="nucleotide sequence ID" value="NZ_JBIGIB010000007.1"/>
</dbReference>
<keyword evidence="1" id="KW-1133">Transmembrane helix</keyword>
<sequence>MRPIRRIERPRPWALQRGFTLIEAVMVIVITGIVISVVSVFILPATNAYLSSSSRAQLGDQADTALRRMARDLTLALPNSVRVSASAQAVELIPVSGGARYATESGDTLQFGTSPADTSFDVIGPPRKLSHTSQQLAWFNLGAGIADADAYTLANVRTATSAAGNASNVTFTGAALPNALMAPPYRVYAIEPPVTYRCNTAAGTLTRYTGYGFSSTQPDPPTAGTSAVLSRDVSACTFTYSAGAVGARYALASLQITLARNGESVSLYHAVHVDNLP</sequence>
<evidence type="ECO:0000256" key="1">
    <source>
        <dbReference type="SAM" id="Phobius"/>
    </source>
</evidence>
<dbReference type="Pfam" id="PF07963">
    <property type="entry name" value="N_methyl"/>
    <property type="match status" value="1"/>
</dbReference>
<dbReference type="NCBIfam" id="TIGR02532">
    <property type="entry name" value="IV_pilin_GFxxxE"/>
    <property type="match status" value="1"/>
</dbReference>
<organism evidence="2 3">
    <name type="scientific">Pelomonas baiyunensis</name>
    <dbReference type="NCBI Taxonomy" id="3299026"/>
    <lineage>
        <taxon>Bacteria</taxon>
        <taxon>Pseudomonadati</taxon>
        <taxon>Pseudomonadota</taxon>
        <taxon>Betaproteobacteria</taxon>
        <taxon>Burkholderiales</taxon>
        <taxon>Sphaerotilaceae</taxon>
        <taxon>Roseateles</taxon>
    </lineage>
</organism>
<name>A0ABW7H430_9BURK</name>
<feature type="transmembrane region" description="Helical" evidence="1">
    <location>
        <begin position="21"/>
        <end position="43"/>
    </location>
</feature>
<dbReference type="EMBL" id="JBIGIB010000007">
    <property type="protein sequence ID" value="MFG6468985.1"/>
    <property type="molecule type" value="Genomic_DNA"/>
</dbReference>
<dbReference type="InterPro" id="IPR012902">
    <property type="entry name" value="N_methyl_site"/>
</dbReference>
<reference evidence="2 3" key="1">
    <citation type="submission" date="2024-08" db="EMBL/GenBank/DDBJ databases">
        <authorList>
            <person name="Lu H."/>
        </authorList>
    </citation>
    <scope>NUCLEOTIDE SEQUENCE [LARGE SCALE GENOMIC DNA]</scope>
    <source>
        <strain evidence="2 3">BYS87W</strain>
    </source>
</reference>
<dbReference type="PROSITE" id="PS00409">
    <property type="entry name" value="PROKAR_NTER_METHYL"/>
    <property type="match status" value="1"/>
</dbReference>
<keyword evidence="3" id="KW-1185">Reference proteome</keyword>
<proteinExistence type="predicted"/>
<keyword evidence="1" id="KW-0812">Transmembrane</keyword>
<dbReference type="InterPro" id="IPR045584">
    <property type="entry name" value="Pilin-like"/>
</dbReference>
<dbReference type="Proteomes" id="UP001606303">
    <property type="component" value="Unassembled WGS sequence"/>
</dbReference>
<accession>A0ABW7H430</accession>
<protein>
    <submittedName>
        <fullName evidence="2">Type II secretion system protein</fullName>
    </submittedName>
</protein>
<comment type="caution">
    <text evidence="2">The sequence shown here is derived from an EMBL/GenBank/DDBJ whole genome shotgun (WGS) entry which is preliminary data.</text>
</comment>
<gene>
    <name evidence="2" type="ORF">ACG01O_20345</name>
</gene>
<keyword evidence="1" id="KW-0472">Membrane</keyword>
<evidence type="ECO:0000313" key="2">
    <source>
        <dbReference type="EMBL" id="MFG6468985.1"/>
    </source>
</evidence>